<evidence type="ECO:0000313" key="3">
    <source>
        <dbReference type="Proteomes" id="UP000887574"/>
    </source>
</evidence>
<proteinExistence type="predicted"/>
<sequence length="303" mass="33954">MDDADGNLLYDGGKRCTIFVVDFGEHMFTNGQQAFRTALEAVRNQISYMCCSGDLNEMAGVIFINTSNTNKEAENIDCMYVHRSLGTLDAEYVKELDSLLKADDMVAKLAPTLGESGTCNWAEVLFLCQRLFTYSGSVIRKKAIMFFTLNHDPIASDEKICYVEDLRAKDTQLAVFLLDNLDEPTDPFWAELDPYASQSSSIDQLQTEIKRKNYSLRATTSIPFNLGNGLEFAVGVYYLIKEQSKPTAVPLDSETNERLEYRTHYVAENNGTAKADTPAETKEEESEHFEGEVKFSRNVGGLV</sequence>
<name>A0A915DME7_9BILA</name>
<dbReference type="Gene3D" id="3.40.50.410">
    <property type="entry name" value="von Willebrand factor, type A domain"/>
    <property type="match status" value="1"/>
</dbReference>
<evidence type="ECO:0000259" key="2">
    <source>
        <dbReference type="Pfam" id="PF03731"/>
    </source>
</evidence>
<dbReference type="GO" id="GO:0042162">
    <property type="term" value="F:telomeric DNA binding"/>
    <property type="evidence" value="ECO:0007669"/>
    <property type="project" value="TreeGrafter"/>
</dbReference>
<feature type="region of interest" description="Disordered" evidence="1">
    <location>
        <begin position="270"/>
        <end position="291"/>
    </location>
</feature>
<dbReference type="InterPro" id="IPR016194">
    <property type="entry name" value="SPOC-like_C_dom_sf"/>
</dbReference>
<dbReference type="GO" id="GO:0006303">
    <property type="term" value="P:double-strand break repair via nonhomologous end joining"/>
    <property type="evidence" value="ECO:0007669"/>
    <property type="project" value="TreeGrafter"/>
</dbReference>
<feature type="domain" description="Ku70/Ku80 N-terminal alpha/beta" evidence="2">
    <location>
        <begin position="16"/>
        <end position="180"/>
    </location>
</feature>
<dbReference type="GO" id="GO:0043564">
    <property type="term" value="C:Ku70:Ku80 complex"/>
    <property type="evidence" value="ECO:0007669"/>
    <property type="project" value="TreeGrafter"/>
</dbReference>
<dbReference type="PANTHER" id="PTHR12604:SF2">
    <property type="entry name" value="X-RAY REPAIR CROSS-COMPLEMENTING PROTEIN 6"/>
    <property type="match status" value="1"/>
</dbReference>
<protein>
    <submittedName>
        <fullName evidence="4">Ku70/Ku80 N-terminal alpha/beta domain-containing protein</fullName>
    </submittedName>
</protein>
<dbReference type="GO" id="GO:0003690">
    <property type="term" value="F:double-stranded DNA binding"/>
    <property type="evidence" value="ECO:0007669"/>
    <property type="project" value="TreeGrafter"/>
</dbReference>
<reference evidence="4" key="1">
    <citation type="submission" date="2022-11" db="UniProtKB">
        <authorList>
            <consortium name="WormBaseParasite"/>
        </authorList>
    </citation>
    <scope>IDENTIFICATION</scope>
</reference>
<organism evidence="3 4">
    <name type="scientific">Ditylenchus dipsaci</name>
    <dbReference type="NCBI Taxonomy" id="166011"/>
    <lineage>
        <taxon>Eukaryota</taxon>
        <taxon>Metazoa</taxon>
        <taxon>Ecdysozoa</taxon>
        <taxon>Nematoda</taxon>
        <taxon>Chromadorea</taxon>
        <taxon>Rhabditida</taxon>
        <taxon>Tylenchina</taxon>
        <taxon>Tylenchomorpha</taxon>
        <taxon>Sphaerularioidea</taxon>
        <taxon>Anguinidae</taxon>
        <taxon>Anguininae</taxon>
        <taxon>Ditylenchus</taxon>
    </lineage>
</organism>
<evidence type="ECO:0000256" key="1">
    <source>
        <dbReference type="SAM" id="MobiDB-lite"/>
    </source>
</evidence>
<dbReference type="InterPro" id="IPR036465">
    <property type="entry name" value="vWFA_dom_sf"/>
</dbReference>
<dbReference type="PANTHER" id="PTHR12604">
    <property type="entry name" value="KU AUTOANTIGEN DNA HELICASE"/>
    <property type="match status" value="1"/>
</dbReference>
<dbReference type="InterPro" id="IPR005161">
    <property type="entry name" value="Ku_N"/>
</dbReference>
<accession>A0A915DME7</accession>
<dbReference type="GO" id="GO:0000723">
    <property type="term" value="P:telomere maintenance"/>
    <property type="evidence" value="ECO:0007669"/>
    <property type="project" value="TreeGrafter"/>
</dbReference>
<dbReference type="SUPFAM" id="SSF100939">
    <property type="entry name" value="SPOC domain-like"/>
    <property type="match status" value="1"/>
</dbReference>
<dbReference type="Pfam" id="PF03731">
    <property type="entry name" value="Ku_N"/>
    <property type="match status" value="1"/>
</dbReference>
<keyword evidence="3" id="KW-1185">Reference proteome</keyword>
<evidence type="ECO:0000313" key="4">
    <source>
        <dbReference type="WBParaSite" id="jg20908"/>
    </source>
</evidence>
<dbReference type="Proteomes" id="UP000887574">
    <property type="component" value="Unplaced"/>
</dbReference>
<dbReference type="AlphaFoldDB" id="A0A915DME7"/>
<dbReference type="WBParaSite" id="jg20908">
    <property type="protein sequence ID" value="jg20908"/>
    <property type="gene ID" value="jg20908"/>
</dbReference>
<dbReference type="SUPFAM" id="SSF53300">
    <property type="entry name" value="vWA-like"/>
    <property type="match status" value="1"/>
</dbReference>